<dbReference type="GO" id="GO:0008080">
    <property type="term" value="F:N-acetyltransferase activity"/>
    <property type="evidence" value="ECO:0007669"/>
    <property type="project" value="InterPro"/>
</dbReference>
<keyword evidence="5" id="KW-1185">Reference proteome</keyword>
<evidence type="ECO:0000313" key="5">
    <source>
        <dbReference type="Proteomes" id="UP000501168"/>
    </source>
</evidence>
<dbReference type="Gene3D" id="1.10.10.10">
    <property type="entry name" value="Winged helix-like DNA-binding domain superfamily/Winged helix DNA-binding domain"/>
    <property type="match status" value="1"/>
</dbReference>
<dbReference type="PROSITE" id="PS50995">
    <property type="entry name" value="HTH_MARR_2"/>
    <property type="match status" value="1"/>
</dbReference>
<dbReference type="PANTHER" id="PTHR13947">
    <property type="entry name" value="GNAT FAMILY N-ACETYLTRANSFERASE"/>
    <property type="match status" value="1"/>
</dbReference>
<dbReference type="SMART" id="SM00347">
    <property type="entry name" value="HTH_MARR"/>
    <property type="match status" value="1"/>
</dbReference>
<evidence type="ECO:0000256" key="1">
    <source>
        <dbReference type="ARBA" id="ARBA00022679"/>
    </source>
</evidence>
<dbReference type="SUPFAM" id="SSF55729">
    <property type="entry name" value="Acyl-CoA N-acyltransferases (Nat)"/>
    <property type="match status" value="1"/>
</dbReference>
<reference evidence="4 5" key="1">
    <citation type="submission" date="2020-03" db="EMBL/GenBank/DDBJ databases">
        <title>Complete genome sequence of Orbus sp. IPMB12 (BCRC 80908).</title>
        <authorList>
            <person name="Lo W.-S."/>
            <person name="Chang T.-H."/>
            <person name="Kuo C.-H."/>
        </authorList>
    </citation>
    <scope>NUCLEOTIDE SEQUENCE [LARGE SCALE GENOMIC DNA]</scope>
    <source>
        <strain evidence="4 5">IPMB12</strain>
    </source>
</reference>
<dbReference type="InterPro" id="IPR036388">
    <property type="entry name" value="WH-like_DNA-bd_sf"/>
</dbReference>
<protein>
    <submittedName>
        <fullName evidence="4">GNAT family N-acetyltransferase</fullName>
    </submittedName>
</protein>
<accession>A0A6G9IC45</accession>
<evidence type="ECO:0000313" key="4">
    <source>
        <dbReference type="EMBL" id="QIQ21402.1"/>
    </source>
</evidence>
<proteinExistence type="predicted"/>
<dbReference type="AlphaFoldDB" id="A0A6G9IC45"/>
<dbReference type="Pfam" id="PF00583">
    <property type="entry name" value="Acetyltransf_1"/>
    <property type="match status" value="1"/>
</dbReference>
<dbReference type="InterPro" id="IPR000835">
    <property type="entry name" value="HTH_MarR-typ"/>
</dbReference>
<dbReference type="PROSITE" id="PS51186">
    <property type="entry name" value="GNAT"/>
    <property type="match status" value="1"/>
</dbReference>
<feature type="domain" description="N-acetyltransferase" evidence="3">
    <location>
        <begin position="151"/>
        <end position="304"/>
    </location>
</feature>
<dbReference type="InterPro" id="IPR036390">
    <property type="entry name" value="WH_DNA-bd_sf"/>
</dbReference>
<name>A0A6G9IC45_9GAMM</name>
<dbReference type="InterPro" id="IPR000182">
    <property type="entry name" value="GNAT_dom"/>
</dbReference>
<feature type="domain" description="HTH marR-type" evidence="2">
    <location>
        <begin position="3"/>
        <end position="138"/>
    </location>
</feature>
<dbReference type="RefSeq" id="WP_166916181.1">
    <property type="nucleotide sequence ID" value="NZ_CP050253.1"/>
</dbReference>
<dbReference type="CDD" id="cd04301">
    <property type="entry name" value="NAT_SF"/>
    <property type="match status" value="1"/>
</dbReference>
<dbReference type="Gene3D" id="3.40.630.30">
    <property type="match status" value="1"/>
</dbReference>
<dbReference type="PANTHER" id="PTHR13947:SF37">
    <property type="entry name" value="LD18367P"/>
    <property type="match status" value="1"/>
</dbReference>
<dbReference type="SUPFAM" id="SSF46785">
    <property type="entry name" value="Winged helix' DNA-binding domain"/>
    <property type="match status" value="1"/>
</dbReference>
<dbReference type="InParanoid" id="A0A6G9IC45"/>
<evidence type="ECO:0000259" key="3">
    <source>
        <dbReference type="PROSITE" id="PS51186"/>
    </source>
</evidence>
<organism evidence="4 5">
    <name type="scientific">Zophobihabitans entericus</name>
    <dbReference type="NCBI Taxonomy" id="1635327"/>
    <lineage>
        <taxon>Bacteria</taxon>
        <taxon>Pseudomonadati</taxon>
        <taxon>Pseudomonadota</taxon>
        <taxon>Gammaproteobacteria</taxon>
        <taxon>Orbales</taxon>
        <taxon>Orbaceae</taxon>
        <taxon>Zophobihabitans</taxon>
    </lineage>
</organism>
<sequence length="309" mass="35986">MKENRNVTAIRKFSRFYTNLLGLLDQYILESKFSLSQVRVLHEIGTSDNCTPTKLSEILCLDAGYLSRILKQLEKAKVIERKSSPEDGRSYFLHMTDYGREVITALHSCSNTQINKLIEPLSKSQQSQLVQSMSVIENLLTSNKNTTLDDITIRHKLMSGDIGSLIHMHGWIYNKECHYPLAFEGYVSETFHQFMENYDEDKDRIWLAEHNGKIIGSIGIVKHADKAQLRWFLLDPDYRSIGLGKKLISKALNYCKQKKYFSVFLTTTEDQQQAISMYKKLGFVRTLEREIQTWENRLMEYTFELELDK</sequence>
<dbReference type="Pfam" id="PF01047">
    <property type="entry name" value="MarR"/>
    <property type="match status" value="1"/>
</dbReference>
<keyword evidence="1 4" id="KW-0808">Transferase</keyword>
<gene>
    <name evidence="4" type="ORF">IPMB12_06695</name>
</gene>
<dbReference type="GO" id="GO:0003700">
    <property type="term" value="F:DNA-binding transcription factor activity"/>
    <property type="evidence" value="ECO:0007669"/>
    <property type="project" value="InterPro"/>
</dbReference>
<dbReference type="EMBL" id="CP050253">
    <property type="protein sequence ID" value="QIQ21402.1"/>
    <property type="molecule type" value="Genomic_DNA"/>
</dbReference>
<evidence type="ECO:0000259" key="2">
    <source>
        <dbReference type="PROSITE" id="PS50995"/>
    </source>
</evidence>
<dbReference type="InterPro" id="IPR016181">
    <property type="entry name" value="Acyl_CoA_acyltransferase"/>
</dbReference>
<dbReference type="Proteomes" id="UP000501168">
    <property type="component" value="Chromosome"/>
</dbReference>
<dbReference type="KEGG" id="orb:IPMB12_06695"/>
<dbReference type="InterPro" id="IPR050769">
    <property type="entry name" value="NAT_camello-type"/>
</dbReference>